<gene>
    <name evidence="1" type="ORF">ENK44_00730</name>
</gene>
<dbReference type="GO" id="GO:0016740">
    <property type="term" value="F:transferase activity"/>
    <property type="evidence" value="ECO:0007669"/>
    <property type="project" value="UniProtKB-KW"/>
</dbReference>
<dbReference type="AlphaFoldDB" id="A0A7V4WTJ4"/>
<accession>A0A7V4WTJ4</accession>
<reference evidence="1" key="1">
    <citation type="journal article" date="2020" name="mSystems">
        <title>Genome- and Community-Level Interaction Insights into Carbon Utilization and Element Cycling Functions of Hydrothermarchaeota in Hydrothermal Sediment.</title>
        <authorList>
            <person name="Zhou Z."/>
            <person name="Liu Y."/>
            <person name="Xu W."/>
            <person name="Pan J."/>
            <person name="Luo Z.H."/>
            <person name="Li M."/>
        </authorList>
    </citation>
    <scope>NUCLEOTIDE SEQUENCE [LARGE SCALE GENOMIC DNA]</scope>
    <source>
        <strain evidence="1">HyVt-577</strain>
    </source>
</reference>
<organism evidence="1">
    <name type="scientific">Caldithrix abyssi</name>
    <dbReference type="NCBI Taxonomy" id="187145"/>
    <lineage>
        <taxon>Bacteria</taxon>
        <taxon>Pseudomonadati</taxon>
        <taxon>Calditrichota</taxon>
        <taxon>Calditrichia</taxon>
        <taxon>Calditrichales</taxon>
        <taxon>Calditrichaceae</taxon>
        <taxon>Caldithrix</taxon>
    </lineage>
</organism>
<sequence>MKKRNPSISPFFFCHLSFFICLLSFFLFSCQKSTNPVQTGSLNMELLDVTCTEAFLGVEFDPGYVNKTLNLYRNDSLIENRPLSAADTILLAEGLWPNTSYEFRASITEGEKRLVSSAPLRVTTMDTTSHDFTWQSWEFGGQGGSSVFYDVAIIDENDIWAVGEIYTADDKYNAAHWDGEKWELKKLDWDGIVSRLTCVFAFSSDDVWFGVTNLIHWNGFTFEKNWNPVLDEFYDKTINKIWGTSSEDLYVVGNKGLIAHYDGREWRRVESGTEMDIQDIWGTYNNNKNNYEIMCIASNKYNGDDRLLIKLSDIKSNRLNAKGLPWSLSSIWFKNVYNRYVCGDGIFKWNNTMNTWIKKEDGYAIYKHHIRGQNSNDLALSGSYGLLVHFNGLTWKKELPIISRNFYSLDFNKNIIVAVGGDIRKARIALGRR</sequence>
<dbReference type="PROSITE" id="PS51257">
    <property type="entry name" value="PROKAR_LIPOPROTEIN"/>
    <property type="match status" value="1"/>
</dbReference>
<evidence type="ECO:0000313" key="1">
    <source>
        <dbReference type="EMBL" id="HGY54200.1"/>
    </source>
</evidence>
<proteinExistence type="predicted"/>
<dbReference type="Proteomes" id="UP000885779">
    <property type="component" value="Unassembled WGS sequence"/>
</dbReference>
<keyword evidence="1" id="KW-0808">Transferase</keyword>
<name>A0A7V4WTJ4_CALAY</name>
<protein>
    <submittedName>
        <fullName evidence="1">Glucosyl transferase</fullName>
    </submittedName>
</protein>
<comment type="caution">
    <text evidence="1">The sequence shown here is derived from an EMBL/GenBank/DDBJ whole genome shotgun (WGS) entry which is preliminary data.</text>
</comment>
<dbReference type="EMBL" id="DRQG01000008">
    <property type="protein sequence ID" value="HGY54200.1"/>
    <property type="molecule type" value="Genomic_DNA"/>
</dbReference>